<dbReference type="Gene3D" id="3.40.250.10">
    <property type="entry name" value="Rhodanese-like domain"/>
    <property type="match status" value="2"/>
</dbReference>
<feature type="domain" description="Rhodanese" evidence="4">
    <location>
        <begin position="13"/>
        <end position="121"/>
    </location>
</feature>
<dbReference type="EMBL" id="JAHHQF010000111">
    <property type="protein sequence ID" value="MBT9283568.1"/>
    <property type="molecule type" value="Genomic_DNA"/>
</dbReference>
<gene>
    <name evidence="5" type="ORF">KM312_13195</name>
</gene>
<accession>A0A947GHQ8</accession>
<evidence type="ECO:0000256" key="2">
    <source>
        <dbReference type="ARBA" id="ARBA00022737"/>
    </source>
</evidence>
<dbReference type="EC" id="2.8.1.1" evidence="1"/>
<evidence type="ECO:0000313" key="5">
    <source>
        <dbReference type="EMBL" id="MBT9283568.1"/>
    </source>
</evidence>
<reference evidence="5" key="1">
    <citation type="journal article" date="2021" name="Microbiology">
        <title>Metagenomic Analysis of the Microbial Community in the Underground Coal Fire Area (Kemerovo Region, Russia) Revealed Predominance of Thermophilic Members of the Phyla Deinococcus-thermus, Aquificae, and Firmicutes.</title>
        <authorList>
            <person name="Kadnikov V."/>
            <person name="Mardanov A.V."/>
            <person name="Beletsky A.V."/>
            <person name="Karnachuk O.V."/>
            <person name="Ravin N.V."/>
        </authorList>
    </citation>
    <scope>NUCLEOTIDE SEQUENCE</scope>
    <source>
        <strain evidence="5">RBS10-49</strain>
    </source>
</reference>
<dbReference type="InterPro" id="IPR051126">
    <property type="entry name" value="Thiosulfate_sulfurtransferase"/>
</dbReference>
<dbReference type="PROSITE" id="PS50206">
    <property type="entry name" value="RHODANESE_3"/>
    <property type="match status" value="2"/>
</dbReference>
<dbReference type="PANTHER" id="PTHR43855:SF1">
    <property type="entry name" value="THIOSULFATE SULFURTRANSFERASE"/>
    <property type="match status" value="1"/>
</dbReference>
<evidence type="ECO:0000259" key="4">
    <source>
        <dbReference type="PROSITE" id="PS50206"/>
    </source>
</evidence>
<dbReference type="PANTHER" id="PTHR43855">
    <property type="entry name" value="THIOSULFATE SULFURTRANSFERASE"/>
    <property type="match status" value="1"/>
</dbReference>
<comment type="catalytic activity">
    <reaction evidence="3">
        <text>thiosulfate + hydrogen cyanide = thiocyanate + sulfite + 2 H(+)</text>
        <dbReference type="Rhea" id="RHEA:16881"/>
        <dbReference type="ChEBI" id="CHEBI:15378"/>
        <dbReference type="ChEBI" id="CHEBI:17359"/>
        <dbReference type="ChEBI" id="CHEBI:18022"/>
        <dbReference type="ChEBI" id="CHEBI:18407"/>
        <dbReference type="ChEBI" id="CHEBI:33542"/>
        <dbReference type="EC" id="2.8.1.1"/>
    </reaction>
</comment>
<evidence type="ECO:0000256" key="3">
    <source>
        <dbReference type="ARBA" id="ARBA00047549"/>
    </source>
</evidence>
<dbReference type="SMART" id="SM00450">
    <property type="entry name" value="RHOD"/>
    <property type="match status" value="2"/>
</dbReference>
<evidence type="ECO:0000256" key="1">
    <source>
        <dbReference type="ARBA" id="ARBA00012245"/>
    </source>
</evidence>
<dbReference type="Proteomes" id="UP000748108">
    <property type="component" value="Unassembled WGS sequence"/>
</dbReference>
<feature type="domain" description="Rhodanese" evidence="4">
    <location>
        <begin position="167"/>
        <end position="243"/>
    </location>
</feature>
<dbReference type="GO" id="GO:0004792">
    <property type="term" value="F:thiosulfate-cyanide sulfurtransferase activity"/>
    <property type="evidence" value="ECO:0007669"/>
    <property type="project" value="UniProtKB-EC"/>
</dbReference>
<organism evidence="5 6">
    <name type="scientific">Hydrogenibacillus schlegelii</name>
    <name type="common">Bacillus schlegelii</name>
    <dbReference type="NCBI Taxonomy" id="1484"/>
    <lineage>
        <taxon>Bacteria</taxon>
        <taxon>Bacillati</taxon>
        <taxon>Bacillota</taxon>
        <taxon>Bacilli</taxon>
        <taxon>Bacillales</taxon>
        <taxon>Bacillales Family X. Incertae Sedis</taxon>
        <taxon>Hydrogenibacillus</taxon>
    </lineage>
</organism>
<dbReference type="InterPro" id="IPR036873">
    <property type="entry name" value="Rhodanese-like_dom_sf"/>
</dbReference>
<proteinExistence type="predicted"/>
<name>A0A947GHQ8_HYDSH</name>
<sequence length="252" mass="27929">MSSEKSSWIIDRPIEGAALVDTRPRSAYLAGHLEGALSLNLSHPMPRLRTEADFAAFEKALAELIGQLGLGVDGRPVVLYDEGLTPRLCLTAYFLGLGGLDVYLWPKGWENRTLQTSAPSPEPTQPSVRLRREWLLTADEAVRYPRLYDVRSFEEYVGITHAPCCPKGGRIPGARHAPLPLFYEPDGLLDRIGLKPGEEAGVYCHSGSRSAVAFFVLRQLGVQARNYLGSMHEWLREGFPVETGQPEEAERT</sequence>
<comment type="caution">
    <text evidence="5">The sequence shown here is derived from an EMBL/GenBank/DDBJ whole genome shotgun (WGS) entry which is preliminary data.</text>
</comment>
<dbReference type="CDD" id="cd00158">
    <property type="entry name" value="RHOD"/>
    <property type="match status" value="1"/>
</dbReference>
<dbReference type="Pfam" id="PF00581">
    <property type="entry name" value="Rhodanese"/>
    <property type="match status" value="2"/>
</dbReference>
<dbReference type="AlphaFoldDB" id="A0A947GHQ8"/>
<keyword evidence="2" id="KW-0677">Repeat</keyword>
<dbReference type="SUPFAM" id="SSF52821">
    <property type="entry name" value="Rhodanese/Cell cycle control phosphatase"/>
    <property type="match status" value="2"/>
</dbReference>
<protein>
    <recommendedName>
        <fullName evidence="1">thiosulfate sulfurtransferase</fullName>
        <ecNumber evidence="1">2.8.1.1</ecNumber>
    </recommendedName>
</protein>
<dbReference type="InterPro" id="IPR001763">
    <property type="entry name" value="Rhodanese-like_dom"/>
</dbReference>
<evidence type="ECO:0000313" key="6">
    <source>
        <dbReference type="Proteomes" id="UP000748108"/>
    </source>
</evidence>